<feature type="binding site" evidence="8">
    <location>
        <begin position="251"/>
        <end position="252"/>
    </location>
    <ligand>
        <name>FMN</name>
        <dbReference type="ChEBI" id="CHEBI:58210"/>
    </ligand>
</feature>
<dbReference type="EnsemblPlants" id="OMERI04G10130.1">
    <property type="protein sequence ID" value="OMERI04G10130.1"/>
    <property type="gene ID" value="OMERI04G10130"/>
</dbReference>
<feature type="binding site" evidence="8">
    <location>
        <position position="81"/>
    </location>
    <ligand>
        <name>FMN</name>
        <dbReference type="ChEBI" id="CHEBI:58210"/>
    </ligand>
</feature>
<dbReference type="Proteomes" id="UP000008021">
    <property type="component" value="Chromosome 4"/>
</dbReference>
<keyword evidence="8" id="KW-0547">Nucleotide-binding</keyword>
<feature type="binding site" evidence="8">
    <location>
        <position position="149"/>
    </location>
    <ligand>
        <name>FMN</name>
        <dbReference type="ChEBI" id="CHEBI:58210"/>
    </ligand>
</feature>
<keyword evidence="5 6" id="KW-0560">Oxidoreductase</keyword>
<dbReference type="AlphaFoldDB" id="A0A0E0DDP6"/>
<dbReference type="InterPro" id="IPR035587">
    <property type="entry name" value="DUS-like_FMN-bd"/>
</dbReference>
<dbReference type="STRING" id="40149.A0A0E0DDP6"/>
<comment type="cofactor">
    <cofactor evidence="1 6 8">
        <name>FMN</name>
        <dbReference type="ChEBI" id="CHEBI:58210"/>
    </cofactor>
</comment>
<proteinExistence type="inferred from homology"/>
<dbReference type="PANTHER" id="PTHR45936:SF1">
    <property type="entry name" value="TRNA-DIHYDROURIDINE(20) SYNTHASE [NAD(P)+]-LIKE"/>
    <property type="match status" value="1"/>
</dbReference>
<dbReference type="GO" id="GO:0050660">
    <property type="term" value="F:flavin adenine dinucleotide binding"/>
    <property type="evidence" value="ECO:0007669"/>
    <property type="project" value="InterPro"/>
</dbReference>
<evidence type="ECO:0000256" key="6">
    <source>
        <dbReference type="PIRNR" id="PIRNR006621"/>
    </source>
</evidence>
<evidence type="ECO:0000256" key="3">
    <source>
        <dbReference type="ARBA" id="ARBA00022643"/>
    </source>
</evidence>
<dbReference type="eggNOG" id="KOG2334">
    <property type="taxonomic scope" value="Eukaryota"/>
</dbReference>
<organism evidence="10">
    <name type="scientific">Oryza meridionalis</name>
    <dbReference type="NCBI Taxonomy" id="40149"/>
    <lineage>
        <taxon>Eukaryota</taxon>
        <taxon>Viridiplantae</taxon>
        <taxon>Streptophyta</taxon>
        <taxon>Embryophyta</taxon>
        <taxon>Tracheophyta</taxon>
        <taxon>Spermatophyta</taxon>
        <taxon>Magnoliopsida</taxon>
        <taxon>Liliopsida</taxon>
        <taxon>Poales</taxon>
        <taxon>Poaceae</taxon>
        <taxon>BOP clade</taxon>
        <taxon>Oryzoideae</taxon>
        <taxon>Oryzeae</taxon>
        <taxon>Oryzinae</taxon>
        <taxon>Oryza</taxon>
    </lineage>
</organism>
<dbReference type="PIRSF" id="PIRSF006621">
    <property type="entry name" value="Dus"/>
    <property type="match status" value="1"/>
</dbReference>
<keyword evidence="3 6" id="KW-0288">FMN</keyword>
<dbReference type="CDD" id="cd02801">
    <property type="entry name" value="DUS_like_FMN"/>
    <property type="match status" value="1"/>
</dbReference>
<evidence type="ECO:0000256" key="7">
    <source>
        <dbReference type="PIRSR" id="PIRSR006621-1"/>
    </source>
</evidence>
<evidence type="ECO:0000313" key="11">
    <source>
        <dbReference type="Proteomes" id="UP000008021"/>
    </source>
</evidence>
<dbReference type="Gene3D" id="3.20.20.70">
    <property type="entry name" value="Aldolase class I"/>
    <property type="match status" value="1"/>
</dbReference>
<keyword evidence="4 6" id="KW-0819">tRNA processing</keyword>
<dbReference type="PROSITE" id="PS01136">
    <property type="entry name" value="UPF0034"/>
    <property type="match status" value="1"/>
</dbReference>
<dbReference type="InterPro" id="IPR013785">
    <property type="entry name" value="Aldolase_TIM"/>
</dbReference>
<keyword evidence="2 6" id="KW-0285">Flavoprotein</keyword>
<dbReference type="HOGENOM" id="CLU_013299_3_0_1"/>
<keyword evidence="11" id="KW-1185">Reference proteome</keyword>
<reference evidence="10" key="2">
    <citation type="submission" date="2018-05" db="EMBL/GenBank/DDBJ databases">
        <title>OmerRS3 (Oryza meridionalis Reference Sequence Version 3).</title>
        <authorList>
            <person name="Zhang J."/>
            <person name="Kudrna D."/>
            <person name="Lee S."/>
            <person name="Talag J."/>
            <person name="Welchert J."/>
            <person name="Wing R.A."/>
        </authorList>
    </citation>
    <scope>NUCLEOTIDE SEQUENCE [LARGE SCALE GENOMIC DNA]</scope>
    <source>
        <strain evidence="10">cv. OR44</strain>
    </source>
</reference>
<comment type="similarity">
    <text evidence="6">Belongs to the dus family.</text>
</comment>
<accession>A0A0E0DDP6</accession>
<dbReference type="InterPro" id="IPR018517">
    <property type="entry name" value="tRNA_hU_synthase_CS"/>
</dbReference>
<dbReference type="GO" id="GO:0017150">
    <property type="term" value="F:tRNA dihydrouridine synthase activity"/>
    <property type="evidence" value="ECO:0007669"/>
    <property type="project" value="InterPro"/>
</dbReference>
<reference evidence="10" key="1">
    <citation type="submission" date="2015-04" db="UniProtKB">
        <authorList>
            <consortium name="EnsemblPlants"/>
        </authorList>
    </citation>
    <scope>IDENTIFICATION</scope>
</reference>
<evidence type="ECO:0000256" key="5">
    <source>
        <dbReference type="ARBA" id="ARBA00023002"/>
    </source>
</evidence>
<evidence type="ECO:0000256" key="1">
    <source>
        <dbReference type="ARBA" id="ARBA00001917"/>
    </source>
</evidence>
<evidence type="ECO:0000256" key="8">
    <source>
        <dbReference type="PIRSR" id="PIRSR006621-2"/>
    </source>
</evidence>
<feature type="binding site" evidence="8">
    <location>
        <begin position="11"/>
        <end position="13"/>
    </location>
    <ligand>
        <name>FMN</name>
        <dbReference type="ChEBI" id="CHEBI:58210"/>
    </ligand>
</feature>
<protein>
    <recommendedName>
        <fullName evidence="6">tRNA-dihydrouridine synthase</fullName>
        <ecNumber evidence="6">1.3.1.-</ecNumber>
    </recommendedName>
</protein>
<evidence type="ECO:0000256" key="4">
    <source>
        <dbReference type="ARBA" id="ARBA00022694"/>
    </source>
</evidence>
<dbReference type="InterPro" id="IPR052582">
    <property type="entry name" value="tRNA-DUS-like"/>
</dbReference>
<dbReference type="PANTHER" id="PTHR45936">
    <property type="entry name" value="TRNA-DIHYDROURIDINE(20) SYNTHASE [NAD(P)+]-LIKE"/>
    <property type="match status" value="1"/>
</dbReference>
<feature type="domain" description="DUS-like FMN-binding" evidence="9">
    <location>
        <begin position="9"/>
        <end position="276"/>
    </location>
</feature>
<evidence type="ECO:0000256" key="2">
    <source>
        <dbReference type="ARBA" id="ARBA00022630"/>
    </source>
</evidence>
<dbReference type="SUPFAM" id="SSF51395">
    <property type="entry name" value="FMN-linked oxidoreductases"/>
    <property type="match status" value="1"/>
</dbReference>
<evidence type="ECO:0000259" key="9">
    <source>
        <dbReference type="Pfam" id="PF01207"/>
    </source>
</evidence>
<name>A0A0E0DDP6_9ORYZ</name>
<dbReference type="GO" id="GO:0005737">
    <property type="term" value="C:cytoplasm"/>
    <property type="evidence" value="ECO:0007669"/>
    <property type="project" value="TreeGrafter"/>
</dbReference>
<dbReference type="Gramene" id="OMERI04G10130.1">
    <property type="protein sequence ID" value="OMERI04G10130.1"/>
    <property type="gene ID" value="OMERI04G10130"/>
</dbReference>
<sequence>MEYRDKVVLAPMVRVGTLPFRLLAAEYGADITYGEEIIDHKFLKCERVTNESLGTTDFLERGTDTVVFRTCPQERDRVVFQMGTSDAVRALKAAQLVCNDVAAIDINMGCPKSFSLSGGMGAALLSKPELIHDILTTLRRNLDTTVTCKIRLLNTRQDTVELARRIEKIGVPALAVHGRRMSYINSPFPDVGFLYTCRKVKDRPRDPAKWDEIADVVSALSIPVIANGDVFEYEDFKRIKDATGAASVMVARGAMWNASIFCPKGKTPWEDVKREYVRKSILWDNDLKSTKQTIKEMIMHYSCLEFPEGKGVNKCDTIADLAKLYGEEEYYNFVLSNRN</sequence>
<dbReference type="EC" id="1.3.1.-" evidence="6"/>
<dbReference type="Pfam" id="PF01207">
    <property type="entry name" value="Dus"/>
    <property type="match status" value="1"/>
</dbReference>
<feature type="active site" description="Proton donor" evidence="7">
    <location>
        <position position="110"/>
    </location>
</feature>
<dbReference type="InterPro" id="IPR001269">
    <property type="entry name" value="DUS_fam"/>
</dbReference>
<feature type="binding site" evidence="8">
    <location>
        <position position="177"/>
    </location>
    <ligand>
        <name>FMN</name>
        <dbReference type="ChEBI" id="CHEBI:58210"/>
    </ligand>
</feature>
<evidence type="ECO:0000313" key="10">
    <source>
        <dbReference type="EnsemblPlants" id="OMERI04G10130.1"/>
    </source>
</evidence>
<comment type="function">
    <text evidence="6">Catalyzes the synthesis of dihydrouridine, a modified base found in the D-loop of most tRNAs.</text>
</comment>